<dbReference type="EMBL" id="ANOG01001126">
    <property type="protein sequence ID" value="EMI15275.1"/>
    <property type="molecule type" value="Genomic_DNA"/>
</dbReference>
<evidence type="ECO:0000313" key="2">
    <source>
        <dbReference type="Proteomes" id="UP000011991"/>
    </source>
</evidence>
<protein>
    <submittedName>
        <fullName evidence="1">Uncharacterized protein</fullName>
    </submittedName>
</protein>
<accession>M5R7A2</accession>
<organism evidence="1 2">
    <name type="scientific">Rhodopirellula maiorica SM1</name>
    <dbReference type="NCBI Taxonomy" id="1265738"/>
    <lineage>
        <taxon>Bacteria</taxon>
        <taxon>Pseudomonadati</taxon>
        <taxon>Planctomycetota</taxon>
        <taxon>Planctomycetia</taxon>
        <taxon>Pirellulales</taxon>
        <taxon>Pirellulaceae</taxon>
        <taxon>Novipirellula</taxon>
    </lineage>
</organism>
<dbReference type="AlphaFoldDB" id="M5R7A2"/>
<dbReference type="Proteomes" id="UP000011991">
    <property type="component" value="Unassembled WGS sequence"/>
</dbReference>
<evidence type="ECO:0000313" key="1">
    <source>
        <dbReference type="EMBL" id="EMI15275.1"/>
    </source>
</evidence>
<keyword evidence="2" id="KW-1185">Reference proteome</keyword>
<name>M5R7A2_9BACT</name>
<sequence>MTGLLLRYGFFASILCIGYLPDRVAVLAGLQLRIFSPRHLF</sequence>
<proteinExistence type="predicted"/>
<gene>
    <name evidence="1" type="ORF">RMSM_07803</name>
</gene>
<comment type="caution">
    <text evidence="1">The sequence shown here is derived from an EMBL/GenBank/DDBJ whole genome shotgun (WGS) entry which is preliminary data.</text>
</comment>
<reference evidence="1 2" key="1">
    <citation type="journal article" date="2013" name="Mar. Genomics">
        <title>Expression of sulfatases in Rhodopirellula baltica and the diversity of sulfatases in the genus Rhodopirellula.</title>
        <authorList>
            <person name="Wegner C.E."/>
            <person name="Richter-Heitmann T."/>
            <person name="Klindworth A."/>
            <person name="Klockow C."/>
            <person name="Richter M."/>
            <person name="Achstetter T."/>
            <person name="Glockner F.O."/>
            <person name="Harder J."/>
        </authorList>
    </citation>
    <scope>NUCLEOTIDE SEQUENCE [LARGE SCALE GENOMIC DNA]</scope>
    <source>
        <strain evidence="1 2">SM1</strain>
    </source>
</reference>